<dbReference type="HOGENOM" id="CLU_2059686_0_0_11"/>
<dbReference type="EMBL" id="CP000249">
    <property type="protein sequence ID" value="ABD11836.1"/>
    <property type="molecule type" value="Genomic_DNA"/>
</dbReference>
<dbReference type="OrthoDB" id="3688389at2"/>
<dbReference type="RefSeq" id="WP_011436880.1">
    <property type="nucleotide sequence ID" value="NC_007777.1"/>
</dbReference>
<organism evidence="1 2">
    <name type="scientific">Frankia casuarinae (strain DSM 45818 / CECT 9043 / HFP020203 / CcI3)</name>
    <dbReference type="NCBI Taxonomy" id="106370"/>
    <lineage>
        <taxon>Bacteria</taxon>
        <taxon>Bacillati</taxon>
        <taxon>Actinomycetota</taxon>
        <taxon>Actinomycetes</taxon>
        <taxon>Frankiales</taxon>
        <taxon>Frankiaceae</taxon>
        <taxon>Frankia</taxon>
    </lineage>
</organism>
<dbReference type="Proteomes" id="UP000001937">
    <property type="component" value="Chromosome"/>
</dbReference>
<dbReference type="KEGG" id="fra:Francci3_2469"/>
<accession>Q2JA56</accession>
<dbReference type="STRING" id="106370.Francci3_2469"/>
<accession>A0A1X1PZC7</accession>
<sequence length="115" mass="12459">MIQVTDRARAALREGEVVIFDWAPLGLCCACTGQLWLRPAPRALVPRHRGFRPVDADPGGSAVAHPLAYPFLLGRDVTIDCRSRLGFRRFSTDLPPDVGLADLLGLAALAKGRIV</sequence>
<dbReference type="eggNOG" id="ENOG5033JAU">
    <property type="taxonomic scope" value="Bacteria"/>
</dbReference>
<gene>
    <name evidence="1" type="ordered locus">Francci3_2469</name>
</gene>
<name>Q2JA56_FRACC</name>
<keyword evidence="2" id="KW-1185">Reference proteome</keyword>
<evidence type="ECO:0000313" key="2">
    <source>
        <dbReference type="Proteomes" id="UP000001937"/>
    </source>
</evidence>
<evidence type="ECO:0000313" key="1">
    <source>
        <dbReference type="EMBL" id="ABD11836.1"/>
    </source>
</evidence>
<proteinExistence type="predicted"/>
<dbReference type="AlphaFoldDB" id="Q2JA56"/>
<reference evidence="1 2" key="1">
    <citation type="journal article" date="2007" name="Genome Res.">
        <title>Genome characteristics of facultatively symbiotic Frankia sp. strains reflect host range and host plant biogeography.</title>
        <authorList>
            <person name="Normand P."/>
            <person name="Lapierre P."/>
            <person name="Tisa L.S."/>
            <person name="Gogarten J.P."/>
            <person name="Alloisio N."/>
            <person name="Bagnarol E."/>
            <person name="Bassi C.A."/>
            <person name="Berry A.M."/>
            <person name="Bickhart D.M."/>
            <person name="Choisne N."/>
            <person name="Couloux A."/>
            <person name="Cournoyer B."/>
            <person name="Cruveiller S."/>
            <person name="Daubin V."/>
            <person name="Demange N."/>
            <person name="Francino M.P."/>
            <person name="Goltsman E."/>
            <person name="Huang Y."/>
            <person name="Kopp O.R."/>
            <person name="Labarre L."/>
            <person name="Lapidus A."/>
            <person name="Lavire C."/>
            <person name="Marechal J."/>
            <person name="Martinez M."/>
            <person name="Mastronunzio J.E."/>
            <person name="Mullin B.C."/>
            <person name="Niemann J."/>
            <person name="Pujic P."/>
            <person name="Rawnsley T."/>
            <person name="Rouy Z."/>
            <person name="Schenowitz C."/>
            <person name="Sellstedt A."/>
            <person name="Tavares F."/>
            <person name="Tomkins J.P."/>
            <person name="Vallenet D."/>
            <person name="Valverde C."/>
            <person name="Wall L.G."/>
            <person name="Wang Y."/>
            <person name="Medigue C."/>
            <person name="Benson D.R."/>
        </authorList>
    </citation>
    <scope>NUCLEOTIDE SEQUENCE [LARGE SCALE GENOMIC DNA]</scope>
    <source>
        <strain evidence="2">DSM 45818 / CECT 9043 / CcI3</strain>
    </source>
</reference>
<protein>
    <submittedName>
        <fullName evidence="1">Uncharacterized protein</fullName>
    </submittedName>
</protein>